<accession>A0ABM6PF79</accession>
<reference evidence="2 3" key="2">
    <citation type="journal article" date="2017" name="Genome Biol. Evol.">
        <title>Trajectories and Drivers of Genome Evolution in Surface-Associated Marine Phaeobacter.</title>
        <authorList>
            <person name="Freese H.M."/>
            <person name="Sikorski J."/>
            <person name="Bunk B."/>
            <person name="Scheuner C."/>
            <person name="Meier-Kolthoff J.P."/>
            <person name="Sproer C."/>
            <person name="Gram L."/>
            <person name="Overmann J."/>
        </authorList>
    </citation>
    <scope>NUCLEOTIDE SEQUENCE [LARGE SCALE GENOMIC DNA]</scope>
    <source>
        <strain evidence="2 3">P36</strain>
    </source>
</reference>
<keyword evidence="1" id="KW-0472">Membrane</keyword>
<feature type="transmembrane region" description="Helical" evidence="1">
    <location>
        <begin position="73"/>
        <end position="92"/>
    </location>
</feature>
<evidence type="ECO:0000313" key="3">
    <source>
        <dbReference type="Proteomes" id="UP000218891"/>
    </source>
</evidence>
<dbReference type="Proteomes" id="UP000218891">
    <property type="component" value="Chromosome"/>
</dbReference>
<name>A0ABM6PF79_9RHOB</name>
<keyword evidence="1" id="KW-0812">Transmembrane</keyword>
<evidence type="ECO:0000313" key="2">
    <source>
        <dbReference type="EMBL" id="ATG36298.1"/>
    </source>
</evidence>
<sequence length="188" mass="20953">MMTKFSQIRPAVSTDEPSQTHEPVSLSVKLRVPVKLLLLFSLALLLVEVAQQSDWWGLGQSGYEVPYMGPLTYINIVLFWCVISGGLTLSWAEVSSKGIATRRVLRSSSSTIPWSRVVAVQEKPVALRLFPSAPYRYAWILVRLEDGALTRLRCPLENGDAKETRRFQAAFASYWQDLPSPDAKAALG</sequence>
<proteinExistence type="predicted"/>
<protein>
    <recommendedName>
        <fullName evidence="4">Integral membrane protein</fullName>
    </recommendedName>
</protein>
<feature type="transmembrane region" description="Helical" evidence="1">
    <location>
        <begin position="36"/>
        <end position="53"/>
    </location>
</feature>
<gene>
    <name evidence="2" type="ORF">PhaeoP36_02173</name>
</gene>
<keyword evidence="1" id="KW-1133">Transmembrane helix</keyword>
<evidence type="ECO:0008006" key="4">
    <source>
        <dbReference type="Google" id="ProtNLM"/>
    </source>
</evidence>
<reference evidence="2 3" key="3">
    <citation type="journal article" date="2017" name="Int. J. Syst. Evol. Microbiol.">
        <title>Adaptation of Surface-Associated Bacteria to the Open Ocean: A Genomically Distinct Subpopulation of Phaeobacter gallaeciensis Colonizes Pacific Mesozooplankton.</title>
        <authorList>
            <person name="Freese H.M."/>
            <person name="Methner A."/>
            <person name="Overmann J."/>
        </authorList>
    </citation>
    <scope>NUCLEOTIDE SEQUENCE [LARGE SCALE GENOMIC DNA]</scope>
    <source>
        <strain evidence="2 3">P36</strain>
    </source>
</reference>
<evidence type="ECO:0000256" key="1">
    <source>
        <dbReference type="SAM" id="Phobius"/>
    </source>
</evidence>
<keyword evidence="3" id="KW-1185">Reference proteome</keyword>
<reference evidence="2 3" key="4">
    <citation type="journal article" date="2018" name="Environ. Microbiol. Rep.">
        <title>Phylogenetic distribution of roseobacticides in the Roseobacter group and their effect on microalgae.</title>
        <authorList>
            <person name="Sonnenschein E.C."/>
            <person name="Phippen C.B."/>
            <person name="Bentzon-Tilia M."/>
            <person name="Rasmussen S.A."/>
            <person name="Nielsen K.F."/>
            <person name="Gram L."/>
        </authorList>
    </citation>
    <scope>NUCLEOTIDE SEQUENCE [LARGE SCALE GENOMIC DNA]</scope>
    <source>
        <strain evidence="2 3">P36</strain>
    </source>
</reference>
<dbReference type="EMBL" id="CP010643">
    <property type="protein sequence ID" value="ATG36298.1"/>
    <property type="molecule type" value="Genomic_DNA"/>
</dbReference>
<organism evidence="2 3">
    <name type="scientific">Phaeobacter piscinae</name>
    <dbReference type="NCBI Taxonomy" id="1580596"/>
    <lineage>
        <taxon>Bacteria</taxon>
        <taxon>Pseudomonadati</taxon>
        <taxon>Pseudomonadota</taxon>
        <taxon>Alphaproteobacteria</taxon>
        <taxon>Rhodobacterales</taxon>
        <taxon>Roseobacteraceae</taxon>
        <taxon>Phaeobacter</taxon>
    </lineage>
</organism>
<reference evidence="2 3" key="1">
    <citation type="journal article" date="2017" name="Front. Microbiol.">
        <title>Phaeobacter piscinae sp. nov., a species of the Roseobacter group and potential aquaculture probiont.</title>
        <authorList>
            <person name="Sonnenschein E.C."/>
            <person name="Phippen C.B.W."/>
            <person name="Nielsen K.F."/>
            <person name="Mateiu R.V."/>
            <person name="Melchiorsen J."/>
            <person name="Gram L."/>
            <person name="Overmann J."/>
            <person name="Freese H.M."/>
        </authorList>
    </citation>
    <scope>NUCLEOTIDE SEQUENCE [LARGE SCALE GENOMIC DNA]</scope>
    <source>
        <strain evidence="2 3">P36</strain>
    </source>
</reference>